<dbReference type="AlphaFoldDB" id="A0A914PN66"/>
<proteinExistence type="predicted"/>
<dbReference type="Proteomes" id="UP000887578">
    <property type="component" value="Unplaced"/>
</dbReference>
<evidence type="ECO:0000313" key="2">
    <source>
        <dbReference type="WBParaSite" id="PDA_v2.g16239.t1"/>
    </source>
</evidence>
<name>A0A914PN66_9BILA</name>
<protein>
    <submittedName>
        <fullName evidence="2">Uncharacterized protein</fullName>
    </submittedName>
</protein>
<sequence>MRYFITPSNPNVFLIGIYENQLYGFGEKNEKFCLYQKSIFDIGDWEEFLATEINVMKAECCENGLHVASGMLDTEIWITARDKEFTHVFSIDIFTKEFTELKMLEKLYDGFATPNLNLCCKCLSPVLRVGGYDMNLFSLIITPRCYNKDVGIYRILVYFNQSLYCLLQMDSNSYKLPLIFFSNIAVNRAGEAIYVAEKENGRIKRMGFGDSGIQLMADIPENLVWHDMAFFHDEILTFSLSRQKRDDDILLRLSYLGFSVLNSSLGLGVDSSCTVDSNFPAFESVPFFFSYKRVAVKVPSLKKPIVGLQAQFVVFQTTANSIVTIPLRMLSLSESAYLSLRQIPEPSLPPAVPEFMVFEQILNFINYIFGRKSKKIVDRWMSLNFIKKTLGLSNNFALKNN</sequence>
<keyword evidence="1" id="KW-1185">Reference proteome</keyword>
<organism evidence="1 2">
    <name type="scientific">Panagrolaimus davidi</name>
    <dbReference type="NCBI Taxonomy" id="227884"/>
    <lineage>
        <taxon>Eukaryota</taxon>
        <taxon>Metazoa</taxon>
        <taxon>Ecdysozoa</taxon>
        <taxon>Nematoda</taxon>
        <taxon>Chromadorea</taxon>
        <taxon>Rhabditida</taxon>
        <taxon>Tylenchina</taxon>
        <taxon>Panagrolaimomorpha</taxon>
        <taxon>Panagrolaimoidea</taxon>
        <taxon>Panagrolaimidae</taxon>
        <taxon>Panagrolaimus</taxon>
    </lineage>
</organism>
<accession>A0A914PN66</accession>
<reference evidence="2" key="1">
    <citation type="submission" date="2022-11" db="UniProtKB">
        <authorList>
            <consortium name="WormBaseParasite"/>
        </authorList>
    </citation>
    <scope>IDENTIFICATION</scope>
</reference>
<dbReference type="WBParaSite" id="PDA_v2.g16239.t1">
    <property type="protein sequence ID" value="PDA_v2.g16239.t1"/>
    <property type="gene ID" value="PDA_v2.g16239"/>
</dbReference>
<evidence type="ECO:0000313" key="1">
    <source>
        <dbReference type="Proteomes" id="UP000887578"/>
    </source>
</evidence>